<gene>
    <name evidence="1" type="ORF">IP98_00144</name>
</gene>
<keyword evidence="2" id="KW-1185">Reference proteome</keyword>
<reference evidence="1 2" key="1">
    <citation type="journal article" date="2015" name="Stand. Genomic Sci.">
        <title>Genomic Encyclopedia of Bacterial and Archaeal Type Strains, Phase III: the genomes of soil and plant-associated and newly described type strains.</title>
        <authorList>
            <person name="Whitman W.B."/>
            <person name="Woyke T."/>
            <person name="Klenk H.P."/>
            <person name="Zhou Y."/>
            <person name="Lilburn T.G."/>
            <person name="Beck B.J."/>
            <person name="De Vos P."/>
            <person name="Vandamme P."/>
            <person name="Eisen J.A."/>
            <person name="Garrity G."/>
            <person name="Hugenholtz P."/>
            <person name="Kyrpides N.C."/>
        </authorList>
    </citation>
    <scope>NUCLEOTIDE SEQUENCE [LARGE SCALE GENOMIC DNA]</scope>
    <source>
        <strain evidence="1 2">CGMCC 1.7270</strain>
    </source>
</reference>
<dbReference type="STRING" id="1341154.FCR2A7T_25960"/>
<protein>
    <submittedName>
        <fullName evidence="1">Uncharacterized protein</fullName>
    </submittedName>
</protein>
<sequence>MNTCSSKAITTDYLHEGLYEETVNLQNASVDVFSVIKNDTIRILISVNHNQINTLLNLTGVQPYELLYFDENKNFTGKAFSLFTGAAPFHIQTTAHYILLNPLFK</sequence>
<comment type="caution">
    <text evidence="1">The sequence shown here is derived from an EMBL/GenBank/DDBJ whole genome shotgun (WGS) entry which is preliminary data.</text>
</comment>
<evidence type="ECO:0000313" key="1">
    <source>
        <dbReference type="EMBL" id="TWI15155.1"/>
    </source>
</evidence>
<accession>V6RXK0</accession>
<dbReference type="Proteomes" id="UP000319848">
    <property type="component" value="Unassembled WGS sequence"/>
</dbReference>
<name>V6RXK0_9FLAO</name>
<evidence type="ECO:0000313" key="2">
    <source>
        <dbReference type="Proteomes" id="UP000319848"/>
    </source>
</evidence>
<dbReference type="AlphaFoldDB" id="V6RXK0"/>
<dbReference type="RefSeq" id="WP_023571689.1">
    <property type="nucleotide sequence ID" value="NZ_AVBI01000019.1"/>
</dbReference>
<proteinExistence type="predicted"/>
<dbReference type="EMBL" id="VLKQ01000001">
    <property type="protein sequence ID" value="TWI15155.1"/>
    <property type="molecule type" value="Genomic_DNA"/>
</dbReference>
<organism evidence="1 2">
    <name type="scientific">Flavobacterium cauense R2A-7</name>
    <dbReference type="NCBI Taxonomy" id="1341154"/>
    <lineage>
        <taxon>Bacteria</taxon>
        <taxon>Pseudomonadati</taxon>
        <taxon>Bacteroidota</taxon>
        <taxon>Flavobacteriia</taxon>
        <taxon>Flavobacteriales</taxon>
        <taxon>Flavobacteriaceae</taxon>
        <taxon>Flavobacterium</taxon>
    </lineage>
</organism>